<dbReference type="GeneID" id="27314697"/>
<proteinExistence type="predicted"/>
<evidence type="ECO:0000313" key="4">
    <source>
        <dbReference type="Proteomes" id="UP000053259"/>
    </source>
</evidence>
<evidence type="ECO:0008006" key="5">
    <source>
        <dbReference type="Google" id="ProtNLM"/>
    </source>
</evidence>
<feature type="chain" id="PRO_5002236417" description="Alpha-1,3-mannosyltransferase" evidence="2">
    <location>
        <begin position="22"/>
        <end position="129"/>
    </location>
</feature>
<dbReference type="PANTHER" id="PTHR40020">
    <property type="entry name" value="CYTOCHROME C OXIDASE ASSEMBLY FACTOR 2"/>
    <property type="match status" value="1"/>
</dbReference>
<evidence type="ECO:0000256" key="2">
    <source>
        <dbReference type="SAM" id="SignalP"/>
    </source>
</evidence>
<dbReference type="GO" id="GO:0005759">
    <property type="term" value="C:mitochondrial matrix"/>
    <property type="evidence" value="ECO:0007669"/>
    <property type="project" value="TreeGrafter"/>
</dbReference>
<dbReference type="Proteomes" id="UP000053259">
    <property type="component" value="Unassembled WGS sequence"/>
</dbReference>
<dbReference type="HOGENOM" id="CLU_122923_1_0_1"/>
<protein>
    <recommendedName>
        <fullName evidence="5">Alpha-1,3-mannosyltransferase</fullName>
    </recommendedName>
</protein>
<evidence type="ECO:0000256" key="1">
    <source>
        <dbReference type="SAM" id="MobiDB-lite"/>
    </source>
</evidence>
<dbReference type="InParanoid" id="A0A0D1XHZ0"/>
<dbReference type="OrthoDB" id="5410040at2759"/>
<dbReference type="EMBL" id="KN847552">
    <property type="protein sequence ID" value="KIW01876.1"/>
    <property type="molecule type" value="Genomic_DNA"/>
</dbReference>
<dbReference type="RefSeq" id="XP_016211745.1">
    <property type="nucleotide sequence ID" value="XM_016360406.1"/>
</dbReference>
<dbReference type="GO" id="GO:0033617">
    <property type="term" value="P:mitochondrial respiratory chain complex IV assembly"/>
    <property type="evidence" value="ECO:0007669"/>
    <property type="project" value="TreeGrafter"/>
</dbReference>
<feature type="compositionally biased region" description="Polar residues" evidence="1">
    <location>
        <begin position="61"/>
        <end position="74"/>
    </location>
</feature>
<dbReference type="VEuPathDB" id="FungiDB:PV09_06724"/>
<dbReference type="AlphaFoldDB" id="A0A0D1XHZ0"/>
<feature type="signal peptide" evidence="2">
    <location>
        <begin position="1"/>
        <end position="21"/>
    </location>
</feature>
<sequence>MPPALHPRSSMTLTLFSSTLALSFLVVGLPHLVPCPVQPQAFADDGTPLPRRQRRRRPDDSSTAGDDTLLSDSQITRRRECPVPKPGGLVGQVLGLTKGDDSPEKPVVRIEKFEPRIRRIAGQEGDGKG</sequence>
<name>A0A0D1XHZ0_9PEZI</name>
<dbReference type="PANTHER" id="PTHR40020:SF1">
    <property type="entry name" value="CYTOCHROME C OXIDASE ASSEMBLY FACTOR 2"/>
    <property type="match status" value="1"/>
</dbReference>
<evidence type="ECO:0000313" key="3">
    <source>
        <dbReference type="EMBL" id="KIW01876.1"/>
    </source>
</evidence>
<accession>A0A0D1XHZ0</accession>
<keyword evidence="2" id="KW-0732">Signal</keyword>
<reference evidence="3 4" key="1">
    <citation type="submission" date="2015-01" db="EMBL/GenBank/DDBJ databases">
        <title>The Genome Sequence of Ochroconis gallopava CBS43764.</title>
        <authorList>
            <consortium name="The Broad Institute Genomics Platform"/>
            <person name="Cuomo C."/>
            <person name="de Hoog S."/>
            <person name="Gorbushina A."/>
            <person name="Stielow B."/>
            <person name="Teixiera M."/>
            <person name="Abouelleil A."/>
            <person name="Chapman S.B."/>
            <person name="Priest M."/>
            <person name="Young S.K."/>
            <person name="Wortman J."/>
            <person name="Nusbaum C."/>
            <person name="Birren B."/>
        </authorList>
    </citation>
    <scope>NUCLEOTIDE SEQUENCE [LARGE SCALE GENOMIC DNA]</scope>
    <source>
        <strain evidence="3 4">CBS 43764</strain>
    </source>
</reference>
<feature type="region of interest" description="Disordered" evidence="1">
    <location>
        <begin position="36"/>
        <end position="106"/>
    </location>
</feature>
<gene>
    <name evidence="3" type="ORF">PV09_06724</name>
</gene>
<organism evidence="3 4">
    <name type="scientific">Verruconis gallopava</name>
    <dbReference type="NCBI Taxonomy" id="253628"/>
    <lineage>
        <taxon>Eukaryota</taxon>
        <taxon>Fungi</taxon>
        <taxon>Dikarya</taxon>
        <taxon>Ascomycota</taxon>
        <taxon>Pezizomycotina</taxon>
        <taxon>Dothideomycetes</taxon>
        <taxon>Pleosporomycetidae</taxon>
        <taxon>Venturiales</taxon>
        <taxon>Sympoventuriaceae</taxon>
        <taxon>Verruconis</taxon>
    </lineage>
</organism>
<keyword evidence="4" id="KW-1185">Reference proteome</keyword>